<dbReference type="EMBL" id="DAAGPR010000103">
    <property type="protein sequence ID" value="HAB4052488.1"/>
    <property type="molecule type" value="Genomic_DNA"/>
</dbReference>
<evidence type="ECO:0000313" key="2">
    <source>
        <dbReference type="EMBL" id="HAB4052488.1"/>
    </source>
</evidence>
<name>A0A6Y1UND0_SALDZ</name>
<reference evidence="2" key="1">
    <citation type="journal article" date="2018" name="Genome Biol.">
        <title>SKESA: strategic k-mer extension for scrupulous assemblies.</title>
        <authorList>
            <person name="Souvorov A."/>
            <person name="Agarwala R."/>
            <person name="Lipman D.J."/>
        </authorList>
    </citation>
    <scope>NUCLEOTIDE SEQUENCE</scope>
    <source>
        <strain evidence="2">Salmonella enterica</strain>
    </source>
</reference>
<sequence>MKLTIVAAVFLTFSISAFAVEYPVLTNTSPEQVGFDSKKLNRLDGWIQNQIDAGYPSINLLVIKDNHIVLQKAWGYAKKYDGSTLLANPTL</sequence>
<accession>A0A6Y1UND0</accession>
<protein>
    <submittedName>
        <fullName evidence="2">Penicillin binding protein PBP4B</fullName>
    </submittedName>
</protein>
<keyword evidence="1" id="KW-0732">Signal</keyword>
<dbReference type="SUPFAM" id="SSF56601">
    <property type="entry name" value="beta-lactamase/transpeptidase-like"/>
    <property type="match status" value="1"/>
</dbReference>
<feature type="non-terminal residue" evidence="2">
    <location>
        <position position="91"/>
    </location>
</feature>
<gene>
    <name evidence="2" type="ORF">GBY29_22505</name>
</gene>
<evidence type="ECO:0000256" key="1">
    <source>
        <dbReference type="SAM" id="SignalP"/>
    </source>
</evidence>
<organism evidence="2">
    <name type="scientific">Salmonella diarizonae</name>
    <dbReference type="NCBI Taxonomy" id="59204"/>
    <lineage>
        <taxon>Bacteria</taxon>
        <taxon>Pseudomonadati</taxon>
        <taxon>Pseudomonadota</taxon>
        <taxon>Gammaproteobacteria</taxon>
        <taxon>Enterobacterales</taxon>
        <taxon>Enterobacteriaceae</taxon>
        <taxon>Salmonella</taxon>
    </lineage>
</organism>
<reference evidence="2" key="2">
    <citation type="submission" date="2019-10" db="EMBL/GenBank/DDBJ databases">
        <authorList>
            <consortium name="NCBI Pathogen Detection Project"/>
        </authorList>
    </citation>
    <scope>NUCLEOTIDE SEQUENCE</scope>
    <source>
        <strain evidence="2">Salmonella enterica</strain>
    </source>
</reference>
<dbReference type="InterPro" id="IPR012338">
    <property type="entry name" value="Beta-lactam/transpept-like"/>
</dbReference>
<proteinExistence type="predicted"/>
<dbReference type="Gene3D" id="3.40.710.10">
    <property type="entry name" value="DD-peptidase/beta-lactamase superfamily"/>
    <property type="match status" value="1"/>
</dbReference>
<dbReference type="AlphaFoldDB" id="A0A6Y1UND0"/>
<comment type="caution">
    <text evidence="2">The sequence shown here is derived from an EMBL/GenBank/DDBJ whole genome shotgun (WGS) entry which is preliminary data.</text>
</comment>
<feature type="signal peptide" evidence="1">
    <location>
        <begin position="1"/>
        <end position="19"/>
    </location>
</feature>
<feature type="chain" id="PRO_5027972755" evidence="1">
    <location>
        <begin position="20"/>
        <end position="91"/>
    </location>
</feature>